<proteinExistence type="inferred from homology"/>
<evidence type="ECO:0000313" key="14">
    <source>
        <dbReference type="EMBL" id="MDO5457498.1"/>
    </source>
</evidence>
<dbReference type="Pfam" id="PF22608">
    <property type="entry name" value="DNAX_ATPase_lid"/>
    <property type="match status" value="1"/>
</dbReference>
<evidence type="ECO:0000256" key="2">
    <source>
        <dbReference type="ARBA" id="ARBA00012417"/>
    </source>
</evidence>
<dbReference type="GO" id="GO:0003887">
    <property type="term" value="F:DNA-directed DNA polymerase activity"/>
    <property type="evidence" value="ECO:0007669"/>
    <property type="project" value="UniProtKB-KW"/>
</dbReference>
<feature type="compositionally biased region" description="Basic and acidic residues" evidence="12">
    <location>
        <begin position="558"/>
        <end position="567"/>
    </location>
</feature>
<dbReference type="InterPro" id="IPR050238">
    <property type="entry name" value="DNA_Rep/Repair_Clamp_Loader"/>
</dbReference>
<dbReference type="EMBL" id="JAUNQW010000013">
    <property type="protein sequence ID" value="MDO5457498.1"/>
    <property type="molecule type" value="Genomic_DNA"/>
</dbReference>
<keyword evidence="4 14" id="KW-0548">Nucleotidyltransferase</keyword>
<dbReference type="Pfam" id="PF12169">
    <property type="entry name" value="DNA_pol3_gamma3"/>
    <property type="match status" value="1"/>
</dbReference>
<dbReference type="PRINTS" id="PR00300">
    <property type="entry name" value="CLPPROTEASEA"/>
</dbReference>
<evidence type="ECO:0000256" key="7">
    <source>
        <dbReference type="ARBA" id="ARBA00022741"/>
    </source>
</evidence>
<feature type="compositionally biased region" description="Polar residues" evidence="12">
    <location>
        <begin position="411"/>
        <end position="420"/>
    </location>
</feature>
<dbReference type="InterPro" id="IPR003593">
    <property type="entry name" value="AAA+_ATPase"/>
</dbReference>
<dbReference type="EC" id="2.7.7.7" evidence="2"/>
<dbReference type="SUPFAM" id="SSF48019">
    <property type="entry name" value="post-AAA+ oligomerization domain-like"/>
    <property type="match status" value="1"/>
</dbReference>
<dbReference type="PANTHER" id="PTHR11669:SF0">
    <property type="entry name" value="PROTEIN STICHEL-LIKE 2"/>
    <property type="match status" value="1"/>
</dbReference>
<dbReference type="GO" id="GO:0009360">
    <property type="term" value="C:DNA polymerase III complex"/>
    <property type="evidence" value="ECO:0007669"/>
    <property type="project" value="InterPro"/>
</dbReference>
<keyword evidence="7" id="KW-0547">Nucleotide-binding</keyword>
<comment type="caution">
    <text evidence="14">The sequence shown here is derived from an EMBL/GenBank/DDBJ whole genome shotgun (WGS) entry which is preliminary data.</text>
</comment>
<protein>
    <recommendedName>
        <fullName evidence="2">DNA-directed DNA polymerase</fullName>
        <ecNumber evidence="2">2.7.7.7</ecNumber>
    </recommendedName>
</protein>
<feature type="domain" description="AAA+ ATPase" evidence="13">
    <location>
        <begin position="37"/>
        <end position="179"/>
    </location>
</feature>
<dbReference type="InterPro" id="IPR022754">
    <property type="entry name" value="DNA_pol_III_gamma-3"/>
</dbReference>
<keyword evidence="3 14" id="KW-0808">Transferase</keyword>
<evidence type="ECO:0000256" key="11">
    <source>
        <dbReference type="ARBA" id="ARBA00049244"/>
    </source>
</evidence>
<keyword evidence="9" id="KW-0067">ATP-binding</keyword>
<dbReference type="InterPro" id="IPR027417">
    <property type="entry name" value="P-loop_NTPase"/>
</dbReference>
<dbReference type="Gene3D" id="1.20.272.10">
    <property type="match status" value="1"/>
</dbReference>
<evidence type="ECO:0000313" key="15">
    <source>
        <dbReference type="Proteomes" id="UP001171751"/>
    </source>
</evidence>
<accession>A0AA43UCM7</accession>
<dbReference type="Gene3D" id="3.40.50.300">
    <property type="entry name" value="P-loop containing nucleotide triphosphate hydrolases"/>
    <property type="match status" value="1"/>
</dbReference>
<dbReference type="PANTHER" id="PTHR11669">
    <property type="entry name" value="REPLICATION FACTOR C / DNA POLYMERASE III GAMMA-TAU SUBUNIT"/>
    <property type="match status" value="1"/>
</dbReference>
<feature type="region of interest" description="Disordered" evidence="12">
    <location>
        <begin position="547"/>
        <end position="567"/>
    </location>
</feature>
<dbReference type="FunFam" id="3.40.50.300:FF:000014">
    <property type="entry name" value="DNA polymerase III subunit gamma/tau"/>
    <property type="match status" value="1"/>
</dbReference>
<dbReference type="InterPro" id="IPR008921">
    <property type="entry name" value="DNA_pol3_clamp-load_cplx_C"/>
</dbReference>
<dbReference type="GO" id="GO:0006261">
    <property type="term" value="P:DNA-templated DNA replication"/>
    <property type="evidence" value="ECO:0007669"/>
    <property type="project" value="TreeGrafter"/>
</dbReference>
<evidence type="ECO:0000256" key="1">
    <source>
        <dbReference type="ARBA" id="ARBA00006360"/>
    </source>
</evidence>
<reference evidence="14" key="1">
    <citation type="submission" date="2023-07" db="EMBL/GenBank/DDBJ databases">
        <title>Between Cages and Wild: Unraveling the Impact of Captivity on Animal Microbiomes and Antimicrobial Resistance.</title>
        <authorList>
            <person name="Schmartz G.P."/>
            <person name="Rehner J."/>
            <person name="Schuff M.J."/>
            <person name="Becker S.L."/>
            <person name="Kravczyk M."/>
            <person name="Gurevich A."/>
            <person name="Francke R."/>
            <person name="Mueller R."/>
            <person name="Keller V."/>
            <person name="Keller A."/>
        </authorList>
    </citation>
    <scope>NUCLEOTIDE SEQUENCE</scope>
    <source>
        <strain evidence="14">S39M_St_73</strain>
    </source>
</reference>
<dbReference type="InterPro" id="IPR001270">
    <property type="entry name" value="ClpA/B"/>
</dbReference>
<dbReference type="Proteomes" id="UP001171751">
    <property type="component" value="Unassembled WGS sequence"/>
</dbReference>
<keyword evidence="10" id="KW-0239">DNA-directed DNA polymerase</keyword>
<dbReference type="SMART" id="SM00382">
    <property type="entry name" value="AAA"/>
    <property type="match status" value="1"/>
</dbReference>
<evidence type="ECO:0000256" key="8">
    <source>
        <dbReference type="ARBA" id="ARBA00022833"/>
    </source>
</evidence>
<name>A0AA43UCM7_9LACT</name>
<dbReference type="AlphaFoldDB" id="A0AA43UCM7"/>
<sequence>MSYQALYRVYRPQRFEDIVGQETITKTLKHAVAEHKTSHAYLFTGPRGTGKTSAAKILAKAINCPNNVEGEPCEACDICHQIKSGALNDVIEIDAASNNGVEEIRDIREKANYAPTQADYKVYIIDEVHMLSQGAFNALLKTLEEPPKNVIFILATTEPHKIPLTIISRTQRFDFKRISEVDIINRMASILEEEEVRYEPEILDVIAQNAGGGMRDALSILDQTIAFALDKVTVEDAMQVTGALTQDFLHDYLVAVKDQSTQAGLAILQDILEDGKDPGRFVEDVILFSRDILVYKQKPHDRSLLKRAQLTEDFEQLADLIEEDFLYAVIKIFNETQHELRMSNHAPVYLEVATVRLTQLQRAQNKEPESGRDADQKTEIIKALQAQVNDLEDKIQSLSQEKDAKQPAQAAANQVQSPSPKRNRGGLTFTPNKSRVFTVLEEATKQDLDNIRELWPDLLNALSTTSRAVTRASKPVAASSKGAVISFQYDILCQKATEDQDLQNEIQSFLEKVSGQMPQLVYLTEAQWPEIRQEFIDQMKQEPVEKKNNYEIVEEDQKEQNKQKNEENQVISQAYELFGEEIVTIKDE</sequence>
<evidence type="ECO:0000256" key="10">
    <source>
        <dbReference type="ARBA" id="ARBA00022932"/>
    </source>
</evidence>
<dbReference type="GO" id="GO:0003677">
    <property type="term" value="F:DNA binding"/>
    <property type="evidence" value="ECO:0007669"/>
    <property type="project" value="InterPro"/>
</dbReference>
<keyword evidence="6" id="KW-0479">Metal-binding</keyword>
<comment type="similarity">
    <text evidence="1">Belongs to the DnaX/STICHEL family.</text>
</comment>
<dbReference type="InterPro" id="IPR045085">
    <property type="entry name" value="HLD_clamp_pol_III_gamma_tau"/>
</dbReference>
<dbReference type="CDD" id="cd00009">
    <property type="entry name" value="AAA"/>
    <property type="match status" value="1"/>
</dbReference>
<evidence type="ECO:0000256" key="9">
    <source>
        <dbReference type="ARBA" id="ARBA00022840"/>
    </source>
</evidence>
<evidence type="ECO:0000256" key="12">
    <source>
        <dbReference type="SAM" id="MobiDB-lite"/>
    </source>
</evidence>
<evidence type="ECO:0000256" key="4">
    <source>
        <dbReference type="ARBA" id="ARBA00022695"/>
    </source>
</evidence>
<dbReference type="Gene3D" id="1.10.8.60">
    <property type="match status" value="1"/>
</dbReference>
<dbReference type="FunFam" id="1.10.8.60:FF:000013">
    <property type="entry name" value="DNA polymerase III subunit gamma/tau"/>
    <property type="match status" value="1"/>
</dbReference>
<dbReference type="CDD" id="cd18137">
    <property type="entry name" value="HLD_clamp_pol_III_gamma_tau"/>
    <property type="match status" value="1"/>
</dbReference>
<keyword evidence="5" id="KW-0235">DNA replication</keyword>
<keyword evidence="8" id="KW-0862">Zinc</keyword>
<evidence type="ECO:0000256" key="3">
    <source>
        <dbReference type="ARBA" id="ARBA00022679"/>
    </source>
</evidence>
<dbReference type="SUPFAM" id="SSF52540">
    <property type="entry name" value="P-loop containing nucleoside triphosphate hydrolases"/>
    <property type="match status" value="1"/>
</dbReference>
<keyword evidence="15" id="KW-1185">Reference proteome</keyword>
<feature type="region of interest" description="Disordered" evidence="12">
    <location>
        <begin position="399"/>
        <end position="428"/>
    </location>
</feature>
<evidence type="ECO:0000256" key="5">
    <source>
        <dbReference type="ARBA" id="ARBA00022705"/>
    </source>
</evidence>
<dbReference type="GO" id="GO:0046872">
    <property type="term" value="F:metal ion binding"/>
    <property type="evidence" value="ECO:0007669"/>
    <property type="project" value="UniProtKB-KW"/>
</dbReference>
<evidence type="ECO:0000256" key="6">
    <source>
        <dbReference type="ARBA" id="ARBA00022723"/>
    </source>
</evidence>
<dbReference type="Pfam" id="PF13177">
    <property type="entry name" value="DNA_pol3_delta2"/>
    <property type="match status" value="1"/>
</dbReference>
<dbReference type="InterPro" id="IPR012763">
    <property type="entry name" value="DNA_pol_III_sug/sutau_N"/>
</dbReference>
<comment type="catalytic activity">
    <reaction evidence="11">
        <text>DNA(n) + a 2'-deoxyribonucleoside 5'-triphosphate = DNA(n+1) + diphosphate</text>
        <dbReference type="Rhea" id="RHEA:22508"/>
        <dbReference type="Rhea" id="RHEA-COMP:17339"/>
        <dbReference type="Rhea" id="RHEA-COMP:17340"/>
        <dbReference type="ChEBI" id="CHEBI:33019"/>
        <dbReference type="ChEBI" id="CHEBI:61560"/>
        <dbReference type="ChEBI" id="CHEBI:173112"/>
        <dbReference type="EC" id="2.7.7.7"/>
    </reaction>
</comment>
<dbReference type="NCBIfam" id="NF004046">
    <property type="entry name" value="PRK05563.1"/>
    <property type="match status" value="1"/>
</dbReference>
<gene>
    <name evidence="14" type="primary">dnaX</name>
    <name evidence="14" type="ORF">Q4F26_04055</name>
</gene>
<organism evidence="14 15">
    <name type="scientific">Atopococcus tabaci</name>
    <dbReference type="NCBI Taxonomy" id="269774"/>
    <lineage>
        <taxon>Bacteria</taxon>
        <taxon>Bacillati</taxon>
        <taxon>Bacillota</taxon>
        <taxon>Bacilli</taxon>
        <taxon>Lactobacillales</taxon>
        <taxon>Carnobacteriaceae</taxon>
        <taxon>Atopococcus</taxon>
    </lineage>
</organism>
<dbReference type="GO" id="GO:0005524">
    <property type="term" value="F:ATP binding"/>
    <property type="evidence" value="ECO:0007669"/>
    <property type="project" value="UniProtKB-KW"/>
</dbReference>
<dbReference type="NCBIfam" id="TIGR02397">
    <property type="entry name" value="dnaX_nterm"/>
    <property type="match status" value="1"/>
</dbReference>
<evidence type="ECO:0000259" key="13">
    <source>
        <dbReference type="SMART" id="SM00382"/>
    </source>
</evidence>